<evidence type="ECO:0000256" key="1">
    <source>
        <dbReference type="SAM" id="MobiDB-lite"/>
    </source>
</evidence>
<dbReference type="InterPro" id="IPR047114">
    <property type="entry name" value="YciF"/>
</dbReference>
<dbReference type="InterPro" id="IPR012347">
    <property type="entry name" value="Ferritin-like"/>
</dbReference>
<dbReference type="Proteomes" id="UP000564385">
    <property type="component" value="Unassembled WGS sequence"/>
</dbReference>
<feature type="compositionally biased region" description="Basic and acidic residues" evidence="1">
    <location>
        <begin position="1"/>
        <end position="14"/>
    </location>
</feature>
<dbReference type="InterPro" id="IPR010287">
    <property type="entry name" value="DUF892_YciF-like"/>
</dbReference>
<dbReference type="PANTHER" id="PTHR30565">
    <property type="entry name" value="PROTEIN YCIF"/>
    <property type="match status" value="1"/>
</dbReference>
<evidence type="ECO:0000313" key="2">
    <source>
        <dbReference type="EMBL" id="NYF91439.1"/>
    </source>
</evidence>
<dbReference type="Gene3D" id="1.20.1260.10">
    <property type="match status" value="1"/>
</dbReference>
<organism evidence="2 3">
    <name type="scientific">Tunturiibacter lichenicola</name>
    <dbReference type="NCBI Taxonomy" id="2051959"/>
    <lineage>
        <taxon>Bacteria</taxon>
        <taxon>Pseudomonadati</taxon>
        <taxon>Acidobacteriota</taxon>
        <taxon>Terriglobia</taxon>
        <taxon>Terriglobales</taxon>
        <taxon>Acidobacteriaceae</taxon>
        <taxon>Tunturiibacter</taxon>
    </lineage>
</organism>
<reference evidence="2 3" key="1">
    <citation type="submission" date="2020-07" db="EMBL/GenBank/DDBJ databases">
        <title>Genomic Encyclopedia of Type Strains, Phase IV (KMG-V): Genome sequencing to study the core and pangenomes of soil and plant-associated prokaryotes.</title>
        <authorList>
            <person name="Whitman W."/>
        </authorList>
    </citation>
    <scope>NUCLEOTIDE SEQUENCE [LARGE SCALE GENOMIC DNA]</scope>
    <source>
        <strain evidence="2 3">M8UP22</strain>
    </source>
</reference>
<dbReference type="PANTHER" id="PTHR30565:SF9">
    <property type="entry name" value="PROTEIN YCIF"/>
    <property type="match status" value="1"/>
</dbReference>
<evidence type="ECO:0000313" key="3">
    <source>
        <dbReference type="Proteomes" id="UP000564385"/>
    </source>
</evidence>
<name>A0A852VJS6_9BACT</name>
<dbReference type="SUPFAM" id="SSF47240">
    <property type="entry name" value="Ferritin-like"/>
    <property type="match status" value="1"/>
</dbReference>
<accession>A0A852VJS6</accession>
<feature type="compositionally biased region" description="Basic and acidic residues" evidence="1">
    <location>
        <begin position="167"/>
        <end position="196"/>
    </location>
</feature>
<proteinExistence type="predicted"/>
<dbReference type="InterPro" id="IPR009078">
    <property type="entry name" value="Ferritin-like_SF"/>
</dbReference>
<dbReference type="AlphaFoldDB" id="A0A852VJS6"/>
<dbReference type="EMBL" id="JACCCU010000002">
    <property type="protein sequence ID" value="NYF91439.1"/>
    <property type="molecule type" value="Genomic_DNA"/>
</dbReference>
<comment type="caution">
    <text evidence="2">The sequence shown here is derived from an EMBL/GenBank/DDBJ whole genome shotgun (WGS) entry which is preliminary data.</text>
</comment>
<feature type="region of interest" description="Disordered" evidence="1">
    <location>
        <begin position="1"/>
        <end position="29"/>
    </location>
</feature>
<dbReference type="Pfam" id="PF05974">
    <property type="entry name" value="DUF892"/>
    <property type="match status" value="1"/>
</dbReference>
<protein>
    <submittedName>
        <fullName evidence="2">Ferritin-like metal-binding protein YciE</fullName>
    </submittedName>
</protein>
<sequence>MATTGDKGDQDGITRRSVGRTSRHVQCGKSVSESITKACERSEEPKLKQLFAAHLEETKGQVERLKRVFGELGEKPTGQHCSGMEGVVEEGKDALEKDEDGASFDAGLVGAALRTEHYEIAGYEACISMATALPMPKIIRLLNANLKEELSAARKITAAGAPIMKQSAREPEQAKKPKTEKEKYSAKKSEEDDAKATPELNTSST</sequence>
<gene>
    <name evidence="2" type="ORF">HDF08_003541</name>
</gene>
<feature type="region of interest" description="Disordered" evidence="1">
    <location>
        <begin position="158"/>
        <end position="205"/>
    </location>
</feature>